<dbReference type="InterPro" id="IPR013780">
    <property type="entry name" value="Glyco_hydro_b"/>
</dbReference>
<organism evidence="8 9">
    <name type="scientific">Actinacidiphila acididurans</name>
    <dbReference type="NCBI Taxonomy" id="2784346"/>
    <lineage>
        <taxon>Bacteria</taxon>
        <taxon>Bacillati</taxon>
        <taxon>Actinomycetota</taxon>
        <taxon>Actinomycetes</taxon>
        <taxon>Kitasatosporales</taxon>
        <taxon>Streptomycetaceae</taxon>
        <taxon>Actinacidiphila</taxon>
    </lineage>
</organism>
<keyword evidence="2 6" id="KW-0732">Signal</keyword>
<evidence type="ECO:0000256" key="3">
    <source>
        <dbReference type="ARBA" id="ARBA00022801"/>
    </source>
</evidence>
<dbReference type="PANTHER" id="PTHR11452:SF33">
    <property type="entry name" value="ALPHA-GALACTOSIDASE 2"/>
    <property type="match status" value="1"/>
</dbReference>
<proteinExistence type="inferred from homology"/>
<dbReference type="PROSITE" id="PS50231">
    <property type="entry name" value="RICIN_B_LECTIN"/>
    <property type="match status" value="1"/>
</dbReference>
<evidence type="ECO:0000313" key="9">
    <source>
        <dbReference type="Proteomes" id="UP000749040"/>
    </source>
</evidence>
<dbReference type="InterPro" id="IPR000772">
    <property type="entry name" value="Ricin_B_lectin"/>
</dbReference>
<evidence type="ECO:0000259" key="7">
    <source>
        <dbReference type="SMART" id="SM00458"/>
    </source>
</evidence>
<feature type="domain" description="Ricin B lectin" evidence="7">
    <location>
        <begin position="461"/>
        <end position="585"/>
    </location>
</feature>
<comment type="catalytic activity">
    <reaction evidence="5">
        <text>Hydrolysis of terminal, non-reducing alpha-D-galactose residues in alpha-D-galactosides, including galactose oligosaccharides, galactomannans and galactolipids.</text>
        <dbReference type="EC" id="3.2.1.22"/>
    </reaction>
</comment>
<keyword evidence="9" id="KW-1185">Reference proteome</keyword>
<comment type="similarity">
    <text evidence="1 5">Belongs to the glycosyl hydrolase 27 family.</text>
</comment>
<accession>A0ABS2TJF6</accession>
<dbReference type="InterPro" id="IPR002241">
    <property type="entry name" value="Glyco_hydro_27"/>
</dbReference>
<dbReference type="SUPFAM" id="SSF51445">
    <property type="entry name" value="(Trans)glycosidases"/>
    <property type="match status" value="1"/>
</dbReference>
<dbReference type="CDD" id="cd23418">
    <property type="entry name" value="beta-trefoil_Ricin_XLN-like"/>
    <property type="match status" value="1"/>
</dbReference>
<evidence type="ECO:0000256" key="1">
    <source>
        <dbReference type="ARBA" id="ARBA00009743"/>
    </source>
</evidence>
<keyword evidence="5" id="KW-1015">Disulfide bond</keyword>
<dbReference type="Gene3D" id="2.60.40.1180">
    <property type="entry name" value="Golgi alpha-mannosidase II"/>
    <property type="match status" value="1"/>
</dbReference>
<dbReference type="Proteomes" id="UP000749040">
    <property type="component" value="Unassembled WGS sequence"/>
</dbReference>
<feature type="signal peptide" evidence="6">
    <location>
        <begin position="1"/>
        <end position="31"/>
    </location>
</feature>
<dbReference type="Pfam" id="PF00652">
    <property type="entry name" value="Ricin_B_lectin"/>
    <property type="match status" value="1"/>
</dbReference>
<dbReference type="EC" id="3.2.1.22" evidence="5"/>
<evidence type="ECO:0000256" key="4">
    <source>
        <dbReference type="ARBA" id="ARBA00023295"/>
    </source>
</evidence>
<dbReference type="SUPFAM" id="SSF50370">
    <property type="entry name" value="Ricin B-like lectins"/>
    <property type="match status" value="1"/>
</dbReference>
<keyword evidence="3 5" id="KW-0378">Hydrolase</keyword>
<dbReference type="InterPro" id="IPR017853">
    <property type="entry name" value="GH"/>
</dbReference>
<dbReference type="CDD" id="cd14792">
    <property type="entry name" value="GH27"/>
    <property type="match status" value="1"/>
</dbReference>
<evidence type="ECO:0000256" key="5">
    <source>
        <dbReference type="RuleBase" id="RU361168"/>
    </source>
</evidence>
<dbReference type="InterPro" id="IPR035992">
    <property type="entry name" value="Ricin_B-like_lectins"/>
</dbReference>
<dbReference type="SMART" id="SM00458">
    <property type="entry name" value="RICIN"/>
    <property type="match status" value="1"/>
</dbReference>
<dbReference type="PRINTS" id="PR00740">
    <property type="entry name" value="GLHYDRLASE27"/>
</dbReference>
<dbReference type="Pfam" id="PF17801">
    <property type="entry name" value="Melibiase_C"/>
    <property type="match status" value="1"/>
</dbReference>
<dbReference type="SUPFAM" id="SSF51011">
    <property type="entry name" value="Glycosyl hydrolase domain"/>
    <property type="match status" value="1"/>
</dbReference>
<evidence type="ECO:0000256" key="2">
    <source>
        <dbReference type="ARBA" id="ARBA00022729"/>
    </source>
</evidence>
<protein>
    <recommendedName>
        <fullName evidence="5">Alpha-galactosidase</fullName>
        <ecNumber evidence="5">3.2.1.22</ecNumber>
    </recommendedName>
    <alternativeName>
        <fullName evidence="5">Melibiase</fullName>
    </alternativeName>
</protein>
<dbReference type="Gene3D" id="3.20.20.70">
    <property type="entry name" value="Aldolase class I"/>
    <property type="match status" value="1"/>
</dbReference>
<dbReference type="Pfam" id="PF16499">
    <property type="entry name" value="Melibiase_2"/>
    <property type="match status" value="2"/>
</dbReference>
<feature type="chain" id="PRO_5045285418" description="Alpha-galactosidase" evidence="6">
    <location>
        <begin position="32"/>
        <end position="587"/>
    </location>
</feature>
<evidence type="ECO:0000256" key="6">
    <source>
        <dbReference type="SAM" id="SignalP"/>
    </source>
</evidence>
<dbReference type="Gene3D" id="2.80.10.50">
    <property type="match status" value="2"/>
</dbReference>
<gene>
    <name evidence="8" type="ORF">ITX44_02865</name>
</gene>
<keyword evidence="4 5" id="KW-0326">Glycosidase</keyword>
<dbReference type="PANTHER" id="PTHR11452">
    <property type="entry name" value="ALPHA-GALACTOSIDASE/ALPHA-N-ACETYLGALACTOSAMINIDASE"/>
    <property type="match status" value="1"/>
</dbReference>
<comment type="caution">
    <text evidence="8">The sequence shown here is derived from an EMBL/GenBank/DDBJ whole genome shotgun (WGS) entry which is preliminary data.</text>
</comment>
<reference evidence="8 9" key="1">
    <citation type="submission" date="2021-01" db="EMBL/GenBank/DDBJ databases">
        <title>Streptomyces acididurans sp. nov., isolated from a peat swamp forest soil.</title>
        <authorList>
            <person name="Chantavorakit T."/>
            <person name="Duangmal K."/>
        </authorList>
    </citation>
    <scope>NUCLEOTIDE SEQUENCE [LARGE SCALE GENOMIC DNA]</scope>
    <source>
        <strain evidence="8 9">KK5PA1</strain>
    </source>
</reference>
<sequence>MHLRRALSRALPLALVASGALLVLPGAPAQAKSDIGAKPFMGFSTWSVESSTHPGYGSGWLTEQNVKNAADTLAAKLLPAGYSYLNLDSGWSSGVDGKGVPKADTGRFPDGIKAVVDYIHGKGLKAGIYDVVGLPGAAYDANAPIPGTSCHTRDIVRQPLTQVPNGWGSGTDYAVDYTNSCTQPYYDAVVSTFASWGVDLIKVDGQHLNGGATTADVPADNLAVWSRAIDRSGRPIYLTASGWPVPVAEADALRPYVNGVRVDTDVECYCDTISSWNSSVSARFADLPAWLGHVGGNYWPDLDSMPINNNTGSGVQDGLNDTERQTVMNFWSMASAPLYVGGDVWFEDAKAQAILTNPEVIAVDQSGVVPTQVSGGGQQVWAKRLPDGSTVVGVFNTGSAAATVSVAFSSLGLTGSASVRDLAARADLGTATGSWTANSVPAHGSRLVKLTGAGIAGPGGSGPVTGAGSGKCMDVNGGNTADGATVTLYTCNGGTNQTWTRTGGTFQSLGKCLDVTGGGTANNTNVELWSCNGGGNQQWTTPGDGTIRNPASGRCLDAAGAGTGDGTRLIIWDCNGQSNQKWSYPAA</sequence>
<name>A0ABS2TJF6_9ACTN</name>
<dbReference type="InterPro" id="IPR013785">
    <property type="entry name" value="Aldolase_TIM"/>
</dbReference>
<evidence type="ECO:0000313" key="8">
    <source>
        <dbReference type="EMBL" id="MBM9503488.1"/>
    </source>
</evidence>
<dbReference type="InterPro" id="IPR041233">
    <property type="entry name" value="Melibiase_C"/>
</dbReference>
<dbReference type="RefSeq" id="WP_205355326.1">
    <property type="nucleotide sequence ID" value="NZ_JADKYB010000001.1"/>
</dbReference>
<dbReference type="EMBL" id="JADKYB010000001">
    <property type="protein sequence ID" value="MBM9503488.1"/>
    <property type="molecule type" value="Genomic_DNA"/>
</dbReference>